<keyword evidence="4" id="KW-1134">Transmembrane beta strand</keyword>
<feature type="chain" id="PRO_5019797176" evidence="9">
    <location>
        <begin position="28"/>
        <end position="620"/>
    </location>
</feature>
<dbReference type="InterPro" id="IPR006664">
    <property type="entry name" value="OMP_bac"/>
</dbReference>
<feature type="domain" description="OmpA-like" evidence="10">
    <location>
        <begin position="483"/>
        <end position="600"/>
    </location>
</feature>
<dbReference type="SUPFAM" id="SSF56954">
    <property type="entry name" value="Outer membrane efflux proteins (OEP)"/>
    <property type="match status" value="1"/>
</dbReference>
<keyword evidence="7" id="KW-0998">Cell outer membrane</keyword>
<evidence type="ECO:0000256" key="3">
    <source>
        <dbReference type="ARBA" id="ARBA00022448"/>
    </source>
</evidence>
<dbReference type="Gene3D" id="3.30.1330.60">
    <property type="entry name" value="OmpA-like domain"/>
    <property type="match status" value="1"/>
</dbReference>
<dbReference type="PANTHER" id="PTHR30026">
    <property type="entry name" value="OUTER MEMBRANE PROTEIN TOLC"/>
    <property type="match status" value="1"/>
</dbReference>
<reference evidence="11 12" key="1">
    <citation type="submission" date="2018-10" db="EMBL/GenBank/DDBJ databases">
        <title>Genomic Encyclopedia of Type Strains, Phase IV (KMG-IV): sequencing the most valuable type-strain genomes for metagenomic binning, comparative biology and taxonomic classification.</title>
        <authorList>
            <person name="Goeker M."/>
        </authorList>
    </citation>
    <scope>NUCLEOTIDE SEQUENCE [LARGE SCALE GENOMIC DNA]</scope>
    <source>
        <strain evidence="11 12">DSM 3303</strain>
    </source>
</reference>
<dbReference type="PROSITE" id="PS51123">
    <property type="entry name" value="OMPA_2"/>
    <property type="match status" value="1"/>
</dbReference>
<keyword evidence="3" id="KW-0813">Transport</keyword>
<dbReference type="RefSeq" id="WP_211329269.1">
    <property type="nucleotide sequence ID" value="NZ_RBID01000019.1"/>
</dbReference>
<evidence type="ECO:0000259" key="10">
    <source>
        <dbReference type="PROSITE" id="PS51123"/>
    </source>
</evidence>
<dbReference type="Pfam" id="PF00691">
    <property type="entry name" value="OmpA"/>
    <property type="match status" value="1"/>
</dbReference>
<evidence type="ECO:0000256" key="9">
    <source>
        <dbReference type="SAM" id="SignalP"/>
    </source>
</evidence>
<keyword evidence="5" id="KW-0812">Transmembrane</keyword>
<evidence type="ECO:0000313" key="11">
    <source>
        <dbReference type="EMBL" id="RKQ53338.1"/>
    </source>
</evidence>
<dbReference type="SUPFAM" id="SSF103088">
    <property type="entry name" value="OmpA-like"/>
    <property type="match status" value="1"/>
</dbReference>
<sequence length="620" mass="68711">MNFRRKHLYGCTLAALLTMVIPSASFALELKDAITQTVQNNAEVGMKWYNFRATAEEKGVASAGFFPTVDLSYNTGRERLREPQTDGSVNSRSFNRHGYTATLNQNLFQGFMTVNQVKQLDYTSRARYFEYLAAAEQQSLEASRTFIDVVRYSKLVEIAEDNYAIHKGIYEQILQRVTQGVGRRVDLEQINGRLGLAESNLINEISNLHDVSARYARIVGEAPPAELKLPMLDLGLVPAADQVMPLADKHNPTLLAARSFYRAAEADVRVRRGAFSPTLDLRATKDVTNNEDGIKGRNSQQAVELVLNMNLFRGGADRARLASSAERQSEAEALGIKACRDMRQQVSIAYNDVSKLTSQLDSLRQHQLSTEKARDAYRRQFDIGQRTLLDLLDSENELFDARRELINAELNQQLAIYRVLGESGRLLEVMQIKPQDSSLASVDDLTVPACPTDYAPASPLDKSKIAAKSFTDDTIVAKTTPSAIERNVSVNVQVQFDLDSARIRPESYPTLDQLASTLLMPELGSKRFVVEGHTDTTGGASHNLPLSQRRAAAVRDYLITKGVPADRLDSVGYGSSKLLPNLAPTDPSHRRVVVTFQEQAPMGAVKPKAAVKRRVAKPKP</sequence>
<comment type="similarity">
    <text evidence="2">Belongs to the outer membrane factor (OMF) (TC 1.B.17) family.</text>
</comment>
<dbReference type="InterPro" id="IPR006665">
    <property type="entry name" value="OmpA-like"/>
</dbReference>
<dbReference type="InterPro" id="IPR036737">
    <property type="entry name" value="OmpA-like_sf"/>
</dbReference>
<dbReference type="GO" id="GO:0015562">
    <property type="term" value="F:efflux transmembrane transporter activity"/>
    <property type="evidence" value="ECO:0007669"/>
    <property type="project" value="InterPro"/>
</dbReference>
<evidence type="ECO:0000256" key="1">
    <source>
        <dbReference type="ARBA" id="ARBA00004442"/>
    </source>
</evidence>
<dbReference type="Pfam" id="PF02321">
    <property type="entry name" value="OEP"/>
    <property type="match status" value="2"/>
</dbReference>
<protein>
    <submittedName>
        <fullName evidence="11">Adhesin transport system outer membrane protein</fullName>
    </submittedName>
</protein>
<keyword evidence="9" id="KW-0732">Signal</keyword>
<evidence type="ECO:0000256" key="8">
    <source>
        <dbReference type="PROSITE-ProRule" id="PRU00473"/>
    </source>
</evidence>
<dbReference type="PRINTS" id="PR01021">
    <property type="entry name" value="OMPADOMAIN"/>
</dbReference>
<dbReference type="InterPro" id="IPR051906">
    <property type="entry name" value="TolC-like"/>
</dbReference>
<dbReference type="CDD" id="cd07185">
    <property type="entry name" value="OmpA_C-like"/>
    <property type="match status" value="1"/>
</dbReference>
<evidence type="ECO:0000313" key="12">
    <source>
        <dbReference type="Proteomes" id="UP000279384"/>
    </source>
</evidence>
<comment type="subcellular location">
    <subcellularLocation>
        <location evidence="1">Cell outer membrane</location>
    </subcellularLocation>
</comment>
<dbReference type="GO" id="GO:0009279">
    <property type="term" value="C:cell outer membrane"/>
    <property type="evidence" value="ECO:0007669"/>
    <property type="project" value="UniProtKB-SubCell"/>
</dbReference>
<accession>A0A495AX81</accession>
<dbReference type="EMBL" id="RBID01000019">
    <property type="protein sequence ID" value="RKQ53338.1"/>
    <property type="molecule type" value="Genomic_DNA"/>
</dbReference>
<dbReference type="GO" id="GO:1990281">
    <property type="term" value="C:efflux pump complex"/>
    <property type="evidence" value="ECO:0007669"/>
    <property type="project" value="TreeGrafter"/>
</dbReference>
<feature type="signal peptide" evidence="9">
    <location>
        <begin position="1"/>
        <end position="27"/>
    </location>
</feature>
<dbReference type="Gene3D" id="1.20.1600.10">
    <property type="entry name" value="Outer membrane efflux proteins (OEP)"/>
    <property type="match status" value="1"/>
</dbReference>
<evidence type="ECO:0000256" key="5">
    <source>
        <dbReference type="ARBA" id="ARBA00022692"/>
    </source>
</evidence>
<dbReference type="GO" id="GO:0015288">
    <property type="term" value="F:porin activity"/>
    <property type="evidence" value="ECO:0007669"/>
    <property type="project" value="TreeGrafter"/>
</dbReference>
<evidence type="ECO:0000256" key="7">
    <source>
        <dbReference type="ARBA" id="ARBA00023237"/>
    </source>
</evidence>
<keyword evidence="6 8" id="KW-0472">Membrane</keyword>
<dbReference type="NCBIfam" id="TIGR01844">
    <property type="entry name" value="type_I_sec_TolC"/>
    <property type="match status" value="1"/>
</dbReference>
<comment type="caution">
    <text evidence="11">The sequence shown here is derived from an EMBL/GenBank/DDBJ whole genome shotgun (WGS) entry which is preliminary data.</text>
</comment>
<gene>
    <name evidence="11" type="ORF">C8E02_3274</name>
</gene>
<proteinExistence type="inferred from homology"/>
<evidence type="ECO:0000256" key="2">
    <source>
        <dbReference type="ARBA" id="ARBA00007613"/>
    </source>
</evidence>
<dbReference type="Proteomes" id="UP000279384">
    <property type="component" value="Unassembled WGS sequence"/>
</dbReference>
<evidence type="ECO:0000256" key="6">
    <source>
        <dbReference type="ARBA" id="ARBA00023136"/>
    </source>
</evidence>
<dbReference type="AlphaFoldDB" id="A0A495AX81"/>
<dbReference type="InterPro" id="IPR003423">
    <property type="entry name" value="OMP_efflux"/>
</dbReference>
<dbReference type="InterPro" id="IPR010130">
    <property type="entry name" value="T1SS_OMP_TolC"/>
</dbReference>
<organism evidence="11 12">
    <name type="scientific">Vogesella indigofera</name>
    <name type="common">Pseudomonas indigofera</name>
    <dbReference type="NCBI Taxonomy" id="45465"/>
    <lineage>
        <taxon>Bacteria</taxon>
        <taxon>Pseudomonadati</taxon>
        <taxon>Pseudomonadota</taxon>
        <taxon>Betaproteobacteria</taxon>
        <taxon>Neisseriales</taxon>
        <taxon>Chromobacteriaceae</taxon>
        <taxon>Vogesella</taxon>
    </lineage>
</organism>
<dbReference type="PANTHER" id="PTHR30026:SF22">
    <property type="entry name" value="OUTER MEMBRANE EFFLUX PROTEIN"/>
    <property type="match status" value="1"/>
</dbReference>
<name>A0A495AX81_VOGIN</name>
<evidence type="ECO:0000256" key="4">
    <source>
        <dbReference type="ARBA" id="ARBA00022452"/>
    </source>
</evidence>